<dbReference type="PANTHER" id="PTHR43685">
    <property type="entry name" value="GLYCOSYLTRANSFERASE"/>
    <property type="match status" value="1"/>
</dbReference>
<name>A0AA51RRL9_9GAMM</name>
<dbReference type="InterPro" id="IPR029044">
    <property type="entry name" value="Nucleotide-diphossugar_trans"/>
</dbReference>
<keyword evidence="1" id="KW-0812">Transmembrane</keyword>
<dbReference type="Proteomes" id="UP001239782">
    <property type="component" value="Chromosome"/>
</dbReference>
<proteinExistence type="predicted"/>
<gene>
    <name evidence="4" type="ORF">Q9312_13290</name>
</gene>
<dbReference type="RefSeq" id="WP_309201346.1">
    <property type="nucleotide sequence ID" value="NZ_CP133548.1"/>
</dbReference>
<dbReference type="AlphaFoldDB" id="A0AA51RRL9"/>
<evidence type="ECO:0000313" key="5">
    <source>
        <dbReference type="Proteomes" id="UP001239782"/>
    </source>
</evidence>
<keyword evidence="1" id="KW-1133">Transmembrane helix</keyword>
<dbReference type="Gene3D" id="3.90.550.10">
    <property type="entry name" value="Spore Coat Polysaccharide Biosynthesis Protein SpsA, Chain A"/>
    <property type="match status" value="1"/>
</dbReference>
<feature type="transmembrane region" description="Helical" evidence="1">
    <location>
        <begin position="249"/>
        <end position="268"/>
    </location>
</feature>
<keyword evidence="4" id="KW-0808">Transferase</keyword>
<dbReference type="InterPro" id="IPR001173">
    <property type="entry name" value="Glyco_trans_2-like"/>
</dbReference>
<dbReference type="SUPFAM" id="SSF53448">
    <property type="entry name" value="Nucleotide-diphospho-sugar transferases"/>
    <property type="match status" value="1"/>
</dbReference>
<keyword evidence="1" id="KW-0472">Membrane</keyword>
<sequence length="308" mass="34589">MSLSISIVIPAFNEEKYIATCLASIEKFRQLIPSDIEVIVANNGSTDNTSAIAKQFSCDVLDLERGPVSSARNRGAAHASGDLIAFVDGDVELTESWFIELARLSNQLTKQSDLVTGKQCLVPDNGTWIEKHWFKNLKDQYLGGANIVTTRTTFNALNGFDEKLKTGEDYDYCLRAIKENKNYQVNEKLNAIHLGFPHSLKDFMRRELWHGEGDFRSFSQFKNSIVAQIAVFYFVIITLSLFALTLSYFWLSVAGLLLVAGLNAAITLKRFARCGLSTLVVNYYLNAMYFFARVGSLVRAIKNKKLTY</sequence>
<dbReference type="Pfam" id="PF00535">
    <property type="entry name" value="Glycos_transf_2"/>
    <property type="match status" value="1"/>
</dbReference>
<keyword evidence="4" id="KW-0328">Glycosyltransferase</keyword>
<evidence type="ECO:0000259" key="2">
    <source>
        <dbReference type="Pfam" id="PF00535"/>
    </source>
</evidence>
<keyword evidence="5" id="KW-1185">Reference proteome</keyword>
<dbReference type="InterPro" id="IPR050834">
    <property type="entry name" value="Glycosyltransf_2"/>
</dbReference>
<dbReference type="KEGG" id="plei:Q9312_13290"/>
<dbReference type="PANTHER" id="PTHR43685:SF2">
    <property type="entry name" value="GLYCOSYLTRANSFERASE 2-LIKE DOMAIN-CONTAINING PROTEIN"/>
    <property type="match status" value="1"/>
</dbReference>
<evidence type="ECO:0000259" key="3">
    <source>
        <dbReference type="Pfam" id="PF13632"/>
    </source>
</evidence>
<reference evidence="4 5" key="1">
    <citation type="submission" date="2023-08" db="EMBL/GenBank/DDBJ databases">
        <title>Pleionea litopenaei sp. nov., isolated from stomach of juvenile Litopenaeus vannamei.</title>
        <authorList>
            <person name="Rho A.M."/>
            <person name="Hwang C.Y."/>
        </authorList>
    </citation>
    <scope>NUCLEOTIDE SEQUENCE [LARGE SCALE GENOMIC DNA]</scope>
    <source>
        <strain evidence="4 5">HL-JVS1</strain>
    </source>
</reference>
<evidence type="ECO:0000256" key="1">
    <source>
        <dbReference type="SAM" id="Phobius"/>
    </source>
</evidence>
<protein>
    <submittedName>
        <fullName evidence="4">Glycosyltransferase</fullName>
        <ecNumber evidence="4">2.4.-.-</ecNumber>
    </submittedName>
</protein>
<dbReference type="EC" id="2.4.-.-" evidence="4"/>
<feature type="domain" description="Glycosyltransferase 2-like" evidence="2">
    <location>
        <begin position="6"/>
        <end position="132"/>
    </location>
</feature>
<feature type="domain" description="Glycosyltransferase 2-like" evidence="3">
    <location>
        <begin position="144"/>
        <end position="261"/>
    </location>
</feature>
<evidence type="ECO:0000313" key="4">
    <source>
        <dbReference type="EMBL" id="WMS86194.1"/>
    </source>
</evidence>
<dbReference type="EMBL" id="CP133548">
    <property type="protein sequence ID" value="WMS86194.1"/>
    <property type="molecule type" value="Genomic_DNA"/>
</dbReference>
<dbReference type="GO" id="GO:0016757">
    <property type="term" value="F:glycosyltransferase activity"/>
    <property type="evidence" value="ECO:0007669"/>
    <property type="project" value="UniProtKB-KW"/>
</dbReference>
<organism evidence="4 5">
    <name type="scientific">Pleionea litopenaei</name>
    <dbReference type="NCBI Taxonomy" id="3070815"/>
    <lineage>
        <taxon>Bacteria</taxon>
        <taxon>Pseudomonadati</taxon>
        <taxon>Pseudomonadota</taxon>
        <taxon>Gammaproteobacteria</taxon>
        <taxon>Oceanospirillales</taxon>
        <taxon>Pleioneaceae</taxon>
        <taxon>Pleionea</taxon>
    </lineage>
</organism>
<accession>A0AA51RRL9</accession>
<dbReference type="Pfam" id="PF13632">
    <property type="entry name" value="Glyco_trans_2_3"/>
    <property type="match status" value="1"/>
</dbReference>
<feature type="transmembrane region" description="Helical" evidence="1">
    <location>
        <begin position="280"/>
        <end position="301"/>
    </location>
</feature>
<feature type="transmembrane region" description="Helical" evidence="1">
    <location>
        <begin position="225"/>
        <end position="243"/>
    </location>
</feature>